<reference evidence="12 13" key="1">
    <citation type="journal article" date="2011" name="Proc. Natl. Acad. Sci. U.S.A.">
        <title>Evolutionary erosion of yeast sex chromosomes by mating-type switching accidents.</title>
        <authorList>
            <person name="Gordon J.L."/>
            <person name="Armisen D."/>
            <person name="Proux-Wera E."/>
            <person name="Oheigeartaigh S.S."/>
            <person name="Byrne K.P."/>
            <person name="Wolfe K.H."/>
        </authorList>
    </citation>
    <scope>NUCLEOTIDE SEQUENCE [LARGE SCALE GENOMIC DNA]</scope>
    <source>
        <strain evidence="13">ATCC 22294 / BCRC 22015 / CBS 2517 / CECT 1963 / NBRC 1671 / NRRL Y-8276</strain>
    </source>
</reference>
<dbReference type="SMART" id="SM00248">
    <property type="entry name" value="ANK"/>
    <property type="match status" value="2"/>
</dbReference>
<dbReference type="RefSeq" id="XP_003956224.1">
    <property type="nucleotide sequence ID" value="XM_003956175.1"/>
</dbReference>
<evidence type="ECO:0000256" key="1">
    <source>
        <dbReference type="ARBA" id="ARBA00008842"/>
    </source>
</evidence>
<feature type="region of interest" description="Disordered" evidence="10">
    <location>
        <begin position="426"/>
        <end position="455"/>
    </location>
</feature>
<sequence>MSSEHITDTGDTPLSRPLLKLQLLNCLRKGKYDELVLLINDKFKPRDNPDVIQTKKLILHYAIQVETPLQLIKDIVGKEDFREIIKINEQDDNGNTPLHLAAAQSRLDVILFLLEQPNINDCIVNKLNLQAFEMCKDVNIAQLMQYKKSTYIAEIATAFKLAFNNRDFEHLESILSNQRNAQLLDINGIDPKSGDTVLHEFVKKRDVIMCNWLLEHGSDPFKRDAKGRLPVDIIKNNNDGASADSSMPPSNTTRMAIDMELKKMLEKAATEQPVIDFDGSGNAIDVTDSNVKIPMQPTMKGYLKKWTNFAQGYKLRYFVLGEDGRLSYYIDQNDTANACRGSLNVSNCTLHLDSSEKLKFEIISNSNNSVSWHLKGNHPVETNRWVWAIQGAIRFSKDKRKELTSSRYDHVSNNAPLNDLNSIITPASSVKEERPTTENVTKTGDESTRQQDSMVSEELYSDEEEDVDFTNNEMFNFQQLDNGEDLKITYGPYQQKLDTLKESISLELSSLSELVTSTTLASTDRSPGNEFFETISDSLITLASNFEKLNSLGDKRDKKLISMLSKQYDVNNIWIKSMKELELELVEKDTKLINLDKERKRLKTLLETTAETSSRNTADEANNETLREIVKYINSEGEDEEDTDADEFFDAEEADSISTQIADITTSKDLGEEVQEDAFSEKAVEPSSTVVTTGLQSAILDVLETDQTFKGYEQEFRKTLKLDKDNRPKVSLWSVLKSMVGKDLTKIALPVSFNEPTSMLQRVSEDLEYASLLSQATRFQDSTLRMLYVAVFTASPYASTINRVAKPFNPLLGETFEYVNKDESYRFFTEQVSHHPPICATWTESPKWDFYGECNVDSKFNGRSFNVLHLGKWFIQLRPDNLNVQETYSFKKPDNAVIGILMGKPEVDNCGDVRIDNHATGDYCLLHYKARGWTSAGAFEVRGEIYDKDNVKQWVLGGHWNESIYAKKMINSSSDQLNVESLRLDDSSVADPKYDGSKFLVWKANKRMPDVAFNLTSYAISLNDENPELLKWVAPTDSRLRPDQRAMEYGEYDKAADEKYRLEEKQRAIRREREAQNIKWQPKWFRKEAHPVTHEPFWKFDEQYWKSRQTHSWDTCDDIF</sequence>
<dbReference type="FunFam" id="2.30.29.30:FF:000061">
    <property type="entry name" value="Oxysterol binding protein 1"/>
    <property type="match status" value="1"/>
</dbReference>
<evidence type="ECO:0000256" key="7">
    <source>
        <dbReference type="ARBA" id="ARBA00023121"/>
    </source>
</evidence>
<dbReference type="GO" id="GO:0000138">
    <property type="term" value="C:Golgi trans cisterna"/>
    <property type="evidence" value="ECO:0007669"/>
    <property type="project" value="EnsemblFungi"/>
</dbReference>
<evidence type="ECO:0000313" key="13">
    <source>
        <dbReference type="Proteomes" id="UP000005220"/>
    </source>
</evidence>
<dbReference type="Pfam" id="PF00169">
    <property type="entry name" value="PH"/>
    <property type="match status" value="1"/>
</dbReference>
<evidence type="ECO:0000313" key="12">
    <source>
        <dbReference type="EMBL" id="CCF57089.1"/>
    </source>
</evidence>
<evidence type="ECO:0000256" key="2">
    <source>
        <dbReference type="ARBA" id="ARBA00022448"/>
    </source>
</evidence>
<dbReference type="GO" id="GO:0005635">
    <property type="term" value="C:nuclear envelope"/>
    <property type="evidence" value="ECO:0007669"/>
    <property type="project" value="EnsemblFungi"/>
</dbReference>
<dbReference type="InterPro" id="IPR011993">
    <property type="entry name" value="PH-like_dom_sf"/>
</dbReference>
<dbReference type="SUPFAM" id="SSF48403">
    <property type="entry name" value="Ankyrin repeat"/>
    <property type="match status" value="1"/>
</dbReference>
<keyword evidence="4" id="KW-0677">Repeat</keyword>
<dbReference type="AlphaFoldDB" id="H2ART9"/>
<dbReference type="PROSITE" id="PS50297">
    <property type="entry name" value="ANK_REP_REGION"/>
    <property type="match status" value="1"/>
</dbReference>
<dbReference type="Gene3D" id="2.40.160.120">
    <property type="match status" value="1"/>
</dbReference>
<dbReference type="InParanoid" id="H2ART9"/>
<dbReference type="InterPro" id="IPR000648">
    <property type="entry name" value="Oxysterol-bd"/>
</dbReference>
<dbReference type="GO" id="GO:0032934">
    <property type="term" value="F:sterol binding"/>
    <property type="evidence" value="ECO:0007669"/>
    <property type="project" value="TreeGrafter"/>
</dbReference>
<name>H2ART9_KAZAF</name>
<dbReference type="HOGENOM" id="CLU_001040_1_1_1"/>
<dbReference type="Proteomes" id="UP000005220">
    <property type="component" value="Chromosome 3"/>
</dbReference>
<dbReference type="InterPro" id="IPR037239">
    <property type="entry name" value="OSBP_sf"/>
</dbReference>
<dbReference type="GO" id="GO:0034727">
    <property type="term" value="P:piecemeal microautophagy of the nucleus"/>
    <property type="evidence" value="ECO:0007669"/>
    <property type="project" value="EnsemblFungi"/>
</dbReference>
<dbReference type="STRING" id="1071382.H2ART9"/>
<dbReference type="PROSITE" id="PS50088">
    <property type="entry name" value="ANK_REPEAT"/>
    <property type="match status" value="1"/>
</dbReference>
<organism evidence="12 13">
    <name type="scientific">Kazachstania africana (strain ATCC 22294 / BCRC 22015 / CBS 2517 / CECT 1963 / NBRC 1671 / NRRL Y-8276)</name>
    <name type="common">Yeast</name>
    <name type="synonym">Kluyveromyces africanus</name>
    <dbReference type="NCBI Taxonomy" id="1071382"/>
    <lineage>
        <taxon>Eukaryota</taxon>
        <taxon>Fungi</taxon>
        <taxon>Dikarya</taxon>
        <taxon>Ascomycota</taxon>
        <taxon>Saccharomycotina</taxon>
        <taxon>Saccharomycetes</taxon>
        <taxon>Saccharomycetales</taxon>
        <taxon>Saccharomycetaceae</taxon>
        <taxon>Kazachstania</taxon>
    </lineage>
</organism>
<keyword evidence="2" id="KW-0813">Transport</keyword>
<dbReference type="eggNOG" id="KOG1737">
    <property type="taxonomic scope" value="Eukaryota"/>
</dbReference>
<dbReference type="PROSITE" id="PS01013">
    <property type="entry name" value="OSBP"/>
    <property type="match status" value="1"/>
</dbReference>
<evidence type="ECO:0000256" key="10">
    <source>
        <dbReference type="SAM" id="MobiDB-lite"/>
    </source>
</evidence>
<dbReference type="SMART" id="SM00233">
    <property type="entry name" value="PH"/>
    <property type="match status" value="1"/>
</dbReference>
<keyword evidence="5 8" id="KW-0040">ANK repeat</keyword>
<keyword evidence="3" id="KW-0597">Phosphoprotein</keyword>
<feature type="domain" description="PH" evidence="11">
    <location>
        <begin position="296"/>
        <end position="394"/>
    </location>
</feature>
<dbReference type="Gene3D" id="3.30.70.3490">
    <property type="match status" value="1"/>
</dbReference>
<keyword evidence="6" id="KW-0445">Lipid transport</keyword>
<dbReference type="GeneID" id="13885008"/>
<dbReference type="GO" id="GO:0006887">
    <property type="term" value="P:exocytosis"/>
    <property type="evidence" value="ECO:0007669"/>
    <property type="project" value="EnsemblFungi"/>
</dbReference>
<dbReference type="KEGG" id="kaf:KAFR_0C00940"/>
<dbReference type="Gene3D" id="2.30.29.30">
    <property type="entry name" value="Pleckstrin-homology domain (PH domain)/Phosphotyrosine-binding domain (PTB)"/>
    <property type="match status" value="1"/>
</dbReference>
<dbReference type="OrthoDB" id="1854502at2759"/>
<dbReference type="SUPFAM" id="SSF144000">
    <property type="entry name" value="Oxysterol-binding protein-like"/>
    <property type="match status" value="1"/>
</dbReference>
<dbReference type="PROSITE" id="PS50003">
    <property type="entry name" value="PH_DOMAIN"/>
    <property type="match status" value="1"/>
</dbReference>
<feature type="repeat" description="ANK" evidence="8">
    <location>
        <begin position="93"/>
        <end position="115"/>
    </location>
</feature>
<comment type="similarity">
    <text evidence="1 9">Belongs to the OSBP family.</text>
</comment>
<dbReference type="GO" id="GO:0030011">
    <property type="term" value="P:maintenance of cell polarity"/>
    <property type="evidence" value="ECO:0007669"/>
    <property type="project" value="EnsemblFungi"/>
</dbReference>
<evidence type="ECO:0000256" key="4">
    <source>
        <dbReference type="ARBA" id="ARBA00022737"/>
    </source>
</evidence>
<evidence type="ECO:0000256" key="3">
    <source>
        <dbReference type="ARBA" id="ARBA00022553"/>
    </source>
</evidence>
<dbReference type="SUPFAM" id="SSF50729">
    <property type="entry name" value="PH domain-like"/>
    <property type="match status" value="1"/>
</dbReference>
<dbReference type="CDD" id="cd13292">
    <property type="entry name" value="PH_Osh1p_Osh2p_yeast"/>
    <property type="match status" value="1"/>
</dbReference>
<dbReference type="PANTHER" id="PTHR10972:SF205">
    <property type="entry name" value="OXYSTEROL-BINDING PROTEIN 1"/>
    <property type="match status" value="1"/>
</dbReference>
<dbReference type="PANTHER" id="PTHR10972">
    <property type="entry name" value="OXYSTEROL-BINDING PROTEIN-RELATED"/>
    <property type="match status" value="1"/>
</dbReference>
<dbReference type="InterPro" id="IPR036770">
    <property type="entry name" value="Ankyrin_rpt-contain_sf"/>
</dbReference>
<evidence type="ECO:0000256" key="8">
    <source>
        <dbReference type="PROSITE-ProRule" id="PRU00023"/>
    </source>
</evidence>
<keyword evidence="7" id="KW-0446">Lipid-binding</keyword>
<dbReference type="GO" id="GO:0071561">
    <property type="term" value="C:nucleus-vacuole junction"/>
    <property type="evidence" value="ECO:0007669"/>
    <property type="project" value="EnsemblFungi"/>
</dbReference>
<dbReference type="InterPro" id="IPR001849">
    <property type="entry name" value="PH_domain"/>
</dbReference>
<dbReference type="EMBL" id="HE650823">
    <property type="protein sequence ID" value="CCF57089.1"/>
    <property type="molecule type" value="Genomic_DNA"/>
</dbReference>
<dbReference type="GO" id="GO:0005769">
    <property type="term" value="C:early endosome"/>
    <property type="evidence" value="ECO:0007669"/>
    <property type="project" value="EnsemblFungi"/>
</dbReference>
<gene>
    <name evidence="12" type="primary">KAFR0C00940</name>
    <name evidence="12" type="ORF">KAFR_0C00940</name>
</gene>
<dbReference type="Pfam" id="PF00023">
    <property type="entry name" value="Ank"/>
    <property type="match status" value="1"/>
</dbReference>
<dbReference type="GO" id="GO:0097038">
    <property type="term" value="C:perinuclear endoplasmic reticulum"/>
    <property type="evidence" value="ECO:0007669"/>
    <property type="project" value="TreeGrafter"/>
</dbReference>
<evidence type="ECO:0000259" key="11">
    <source>
        <dbReference type="PROSITE" id="PS50003"/>
    </source>
</evidence>
<dbReference type="InterPro" id="IPR018494">
    <property type="entry name" value="Oxysterol-bd_CS"/>
</dbReference>
<evidence type="ECO:0000256" key="5">
    <source>
        <dbReference type="ARBA" id="ARBA00023043"/>
    </source>
</evidence>
<dbReference type="GO" id="GO:0005829">
    <property type="term" value="C:cytosol"/>
    <property type="evidence" value="ECO:0007669"/>
    <property type="project" value="TreeGrafter"/>
</dbReference>
<protein>
    <recommendedName>
        <fullName evidence="11">PH domain-containing protein</fullName>
    </recommendedName>
</protein>
<dbReference type="FunCoup" id="H2ART9">
    <property type="interactions" value="426"/>
</dbReference>
<evidence type="ECO:0000256" key="6">
    <source>
        <dbReference type="ARBA" id="ARBA00023055"/>
    </source>
</evidence>
<dbReference type="GO" id="GO:0006897">
    <property type="term" value="P:endocytosis"/>
    <property type="evidence" value="ECO:0007669"/>
    <property type="project" value="EnsemblFungi"/>
</dbReference>
<evidence type="ECO:0000256" key="9">
    <source>
        <dbReference type="RuleBase" id="RU003844"/>
    </source>
</evidence>
<dbReference type="Gene3D" id="1.25.40.20">
    <property type="entry name" value="Ankyrin repeat-containing domain"/>
    <property type="match status" value="2"/>
</dbReference>
<dbReference type="Pfam" id="PF01237">
    <property type="entry name" value="Oxysterol_BP"/>
    <property type="match status" value="1"/>
</dbReference>
<dbReference type="GO" id="GO:0005886">
    <property type="term" value="C:plasma membrane"/>
    <property type="evidence" value="ECO:0007669"/>
    <property type="project" value="TreeGrafter"/>
</dbReference>
<dbReference type="FunFam" id="2.40.160.120:FF:000001">
    <property type="entry name" value="Oxysterol-binding protein"/>
    <property type="match status" value="1"/>
</dbReference>
<accession>H2ART9</accession>
<proteinExistence type="inferred from homology"/>
<dbReference type="GO" id="GO:0120015">
    <property type="term" value="F:sterol transfer activity"/>
    <property type="evidence" value="ECO:0007669"/>
    <property type="project" value="EnsemblFungi"/>
</dbReference>
<dbReference type="InterPro" id="IPR002110">
    <property type="entry name" value="Ankyrin_rpt"/>
</dbReference>
<keyword evidence="13" id="KW-1185">Reference proteome</keyword>
<dbReference type="Pfam" id="PF13637">
    <property type="entry name" value="Ank_4"/>
    <property type="match status" value="1"/>
</dbReference>